<accession>M0LI20</accession>
<reference evidence="2 3" key="1">
    <citation type="journal article" date="2014" name="PLoS Genet.">
        <title>Phylogenetically driven sequencing of extremely halophilic archaea reveals strategies for static and dynamic osmo-response.</title>
        <authorList>
            <person name="Becker E.A."/>
            <person name="Seitzer P.M."/>
            <person name="Tritt A."/>
            <person name="Larsen D."/>
            <person name="Krusor M."/>
            <person name="Yao A.I."/>
            <person name="Wu D."/>
            <person name="Madern D."/>
            <person name="Eisen J.A."/>
            <person name="Darling A.E."/>
            <person name="Facciotti M.T."/>
        </authorList>
    </citation>
    <scope>NUCLEOTIDE SEQUENCE [LARGE SCALE GENOMIC DNA]</scope>
    <source>
        <strain evidence="2 3">AJ5</strain>
    </source>
</reference>
<protein>
    <submittedName>
        <fullName evidence="2">P-type HAD superfamily ATPase</fullName>
    </submittedName>
</protein>
<keyword evidence="1" id="KW-1133">Transmembrane helix</keyword>
<proteinExistence type="predicted"/>
<dbReference type="Proteomes" id="UP000011555">
    <property type="component" value="Unassembled WGS sequence"/>
</dbReference>
<name>M0LI20_NATLA</name>
<dbReference type="eggNOG" id="arCOG01578">
    <property type="taxonomic scope" value="Archaea"/>
</dbReference>
<keyword evidence="1" id="KW-0472">Membrane</keyword>
<evidence type="ECO:0000313" key="2">
    <source>
        <dbReference type="EMBL" id="EMA33277.1"/>
    </source>
</evidence>
<comment type="caution">
    <text evidence="2">The sequence shown here is derived from an EMBL/GenBank/DDBJ whole genome shotgun (WGS) entry which is preliminary data.</text>
</comment>
<evidence type="ECO:0000256" key="1">
    <source>
        <dbReference type="SAM" id="Phobius"/>
    </source>
</evidence>
<gene>
    <name evidence="2" type="ORF">C445_09533</name>
</gene>
<dbReference type="AlphaFoldDB" id="M0LI20"/>
<evidence type="ECO:0000313" key="3">
    <source>
        <dbReference type="Proteomes" id="UP000011555"/>
    </source>
</evidence>
<keyword evidence="1" id="KW-0812">Transmembrane</keyword>
<dbReference type="InParanoid" id="M0LI20"/>
<dbReference type="EMBL" id="AOLZ01000037">
    <property type="protein sequence ID" value="EMA33277.1"/>
    <property type="molecule type" value="Genomic_DNA"/>
</dbReference>
<sequence length="61" mass="6704">MIGVAVALGLQLFLLYTPVAVLFDVVPLALVHWGQIGLALATFGALLAALEHMLDRYYDRY</sequence>
<keyword evidence="3" id="KW-1185">Reference proteome</keyword>
<feature type="transmembrane region" description="Helical" evidence="1">
    <location>
        <begin position="33"/>
        <end position="50"/>
    </location>
</feature>
<organism evidence="2 3">
    <name type="scientific">Natronobacterium lacisalsi AJ5</name>
    <dbReference type="NCBI Taxonomy" id="358396"/>
    <lineage>
        <taxon>Archaea</taxon>
        <taxon>Methanobacteriati</taxon>
        <taxon>Methanobacteriota</taxon>
        <taxon>Stenosarchaea group</taxon>
        <taxon>Halobacteria</taxon>
        <taxon>Halobacteriales</taxon>
        <taxon>Natrialbaceae</taxon>
        <taxon>Natronobacterium</taxon>
    </lineage>
</organism>